<dbReference type="PANTHER" id="PTHR33254:SF4">
    <property type="entry name" value="4-HYDROXY-4-METHYL-2-OXOGLUTARATE ALDOLASE 3-RELATED"/>
    <property type="match status" value="1"/>
</dbReference>
<dbReference type="InterPro" id="IPR005493">
    <property type="entry name" value="RraA/RraA-like"/>
</dbReference>
<dbReference type="PANTHER" id="PTHR33254">
    <property type="entry name" value="4-HYDROXY-4-METHYL-2-OXOGLUTARATE ALDOLASE 3-RELATED"/>
    <property type="match status" value="1"/>
</dbReference>
<evidence type="ECO:0000313" key="3">
    <source>
        <dbReference type="Proteomes" id="UP001365542"/>
    </source>
</evidence>
<dbReference type="SUPFAM" id="SSF89562">
    <property type="entry name" value="RraA-like"/>
    <property type="match status" value="1"/>
</dbReference>
<dbReference type="GO" id="GO:0047443">
    <property type="term" value="F:4-hydroxy-4-methyl-2-oxoglutarate aldolase activity"/>
    <property type="evidence" value="ECO:0007669"/>
    <property type="project" value="TreeGrafter"/>
</dbReference>
<feature type="binding site" evidence="1">
    <location>
        <position position="154"/>
    </location>
    <ligand>
        <name>Mg(2+)</name>
        <dbReference type="ChEBI" id="CHEBI:18420"/>
    </ligand>
</feature>
<feature type="binding site" evidence="1">
    <location>
        <position position="153"/>
    </location>
    <ligand>
        <name>substrate</name>
    </ligand>
</feature>
<evidence type="ECO:0000313" key="2">
    <source>
        <dbReference type="EMBL" id="KAK6538036.1"/>
    </source>
</evidence>
<dbReference type="AlphaFoldDB" id="A0AAV9X7T4"/>
<name>A0AAV9X7T4_9PEZI</name>
<comment type="cofactor">
    <cofactor evidence="1">
        <name>Mg(2+)</name>
        <dbReference type="ChEBI" id="CHEBI:18420"/>
    </cofactor>
</comment>
<sequence length="256" mass="27226">MDPIYGVAEANRLKMELEKYIQILSGYSACDISDALLKLKVPGAGFLADIGLHSPALSTLPLRSIFTTDGGRSTHRDTKPTIAPAHTVLFLPKTSPVPSALPPSTHFADLTPPNTITVISQPPNQRNAVLGGLVAARIKKLNGLGIVVDGRIRDVSELWGLSLKVWAKGTSTVGAGGESKCVSVGEDIEVEGVKVSEGDIIFADPIDGVVSIPKDKLDAVIELLPKITRADQKVRSDVMHEGSGLQEAFDKHRKGI</sequence>
<keyword evidence="3" id="KW-1185">Reference proteome</keyword>
<reference evidence="2 3" key="1">
    <citation type="submission" date="2019-10" db="EMBL/GenBank/DDBJ databases">
        <authorList>
            <person name="Palmer J.M."/>
        </authorList>
    </citation>
    <scope>NUCLEOTIDE SEQUENCE [LARGE SCALE GENOMIC DNA]</scope>
    <source>
        <strain evidence="2 3">TWF694</strain>
    </source>
</reference>
<dbReference type="EMBL" id="JAVHJO010000008">
    <property type="protein sequence ID" value="KAK6538036.1"/>
    <property type="molecule type" value="Genomic_DNA"/>
</dbReference>
<proteinExistence type="predicted"/>
<dbReference type="GO" id="GO:0008948">
    <property type="term" value="F:oxaloacetate decarboxylase activity"/>
    <property type="evidence" value="ECO:0007669"/>
    <property type="project" value="TreeGrafter"/>
</dbReference>
<evidence type="ECO:0000256" key="1">
    <source>
        <dbReference type="PIRSR" id="PIRSR605493-1"/>
    </source>
</evidence>
<feature type="binding site" evidence="1">
    <location>
        <begin position="131"/>
        <end position="134"/>
    </location>
    <ligand>
        <name>substrate</name>
    </ligand>
</feature>
<accession>A0AAV9X7T4</accession>
<dbReference type="GO" id="GO:0046872">
    <property type="term" value="F:metal ion binding"/>
    <property type="evidence" value="ECO:0007669"/>
    <property type="project" value="UniProtKB-KW"/>
</dbReference>
<dbReference type="Pfam" id="PF03737">
    <property type="entry name" value="RraA-like"/>
    <property type="match status" value="1"/>
</dbReference>
<keyword evidence="1" id="KW-0479">Metal-binding</keyword>
<organism evidence="2 3">
    <name type="scientific">Orbilia ellipsospora</name>
    <dbReference type="NCBI Taxonomy" id="2528407"/>
    <lineage>
        <taxon>Eukaryota</taxon>
        <taxon>Fungi</taxon>
        <taxon>Dikarya</taxon>
        <taxon>Ascomycota</taxon>
        <taxon>Pezizomycotina</taxon>
        <taxon>Orbiliomycetes</taxon>
        <taxon>Orbiliales</taxon>
        <taxon>Orbiliaceae</taxon>
        <taxon>Orbilia</taxon>
    </lineage>
</organism>
<dbReference type="CDD" id="cd16841">
    <property type="entry name" value="RraA_family"/>
    <property type="match status" value="1"/>
</dbReference>
<protein>
    <submittedName>
        <fullName evidence="2">Uncharacterized protein</fullName>
    </submittedName>
</protein>
<keyword evidence="1" id="KW-0460">Magnesium</keyword>
<gene>
    <name evidence="2" type="ORF">TWF694_010929</name>
</gene>
<dbReference type="Proteomes" id="UP001365542">
    <property type="component" value="Unassembled WGS sequence"/>
</dbReference>
<dbReference type="InterPro" id="IPR036704">
    <property type="entry name" value="RraA/RraA-like_sf"/>
</dbReference>
<dbReference type="Gene3D" id="3.50.30.40">
    <property type="entry name" value="Ribonuclease E inhibitor RraA/RraA-like"/>
    <property type="match status" value="1"/>
</dbReference>
<comment type="caution">
    <text evidence="2">The sequence shown here is derived from an EMBL/GenBank/DDBJ whole genome shotgun (WGS) entry which is preliminary data.</text>
</comment>